<evidence type="ECO:0000256" key="1">
    <source>
        <dbReference type="ARBA" id="ARBA00002608"/>
    </source>
</evidence>
<dbReference type="EMBL" id="CAWYQH010000163">
    <property type="protein sequence ID" value="CAK8697526.1"/>
    <property type="molecule type" value="Genomic_DNA"/>
</dbReference>
<name>A0ABP0H0K1_CLALP</name>
<evidence type="ECO:0000313" key="8">
    <source>
        <dbReference type="EMBL" id="CAK8697526.1"/>
    </source>
</evidence>
<keyword evidence="9" id="KW-1185">Reference proteome</keyword>
<dbReference type="InterPro" id="IPR029058">
    <property type="entry name" value="AB_hydrolase_fold"/>
</dbReference>
<dbReference type="Proteomes" id="UP001642483">
    <property type="component" value="Unassembled WGS sequence"/>
</dbReference>
<dbReference type="EC" id="3.1.2.12" evidence="3 7"/>
<evidence type="ECO:0000256" key="5">
    <source>
        <dbReference type="ARBA" id="ARBA00022487"/>
    </source>
</evidence>
<comment type="catalytic activity">
    <reaction evidence="7">
        <text>S-formylglutathione + H2O = formate + glutathione + H(+)</text>
        <dbReference type="Rhea" id="RHEA:14961"/>
        <dbReference type="ChEBI" id="CHEBI:15377"/>
        <dbReference type="ChEBI" id="CHEBI:15378"/>
        <dbReference type="ChEBI" id="CHEBI:15740"/>
        <dbReference type="ChEBI" id="CHEBI:57688"/>
        <dbReference type="ChEBI" id="CHEBI:57925"/>
        <dbReference type="EC" id="3.1.2.12"/>
    </reaction>
</comment>
<comment type="function">
    <text evidence="1 7">Serine hydrolase involved in the detoxification of formaldehyde.</text>
</comment>
<evidence type="ECO:0000256" key="2">
    <source>
        <dbReference type="ARBA" id="ARBA00005622"/>
    </source>
</evidence>
<dbReference type="NCBIfam" id="TIGR02821">
    <property type="entry name" value="fghA_ester_D"/>
    <property type="match status" value="1"/>
</dbReference>
<evidence type="ECO:0000256" key="7">
    <source>
        <dbReference type="RuleBase" id="RU363068"/>
    </source>
</evidence>
<comment type="subcellular location">
    <subcellularLocation>
        <location evidence="7">Cytoplasm</location>
    </subcellularLocation>
</comment>
<proteinExistence type="inferred from homology"/>
<dbReference type="PANTHER" id="PTHR10061:SF0">
    <property type="entry name" value="S-FORMYLGLUTATHIONE HYDROLASE"/>
    <property type="match status" value="1"/>
</dbReference>
<gene>
    <name evidence="8" type="ORF">CVLEPA_LOCUS30733</name>
</gene>
<dbReference type="InterPro" id="IPR000801">
    <property type="entry name" value="Esterase-like"/>
</dbReference>
<accession>A0ABP0H0K1</accession>
<evidence type="ECO:0000313" key="9">
    <source>
        <dbReference type="Proteomes" id="UP001642483"/>
    </source>
</evidence>
<dbReference type="Pfam" id="PF00756">
    <property type="entry name" value="Esterase"/>
    <property type="match status" value="1"/>
</dbReference>
<dbReference type="SUPFAM" id="SSF53474">
    <property type="entry name" value="alpha/beta-Hydrolases"/>
    <property type="match status" value="1"/>
</dbReference>
<dbReference type="InterPro" id="IPR014186">
    <property type="entry name" value="S-formylglutathione_hydrol"/>
</dbReference>
<evidence type="ECO:0000256" key="3">
    <source>
        <dbReference type="ARBA" id="ARBA00012479"/>
    </source>
</evidence>
<sequence length="314" mass="35052">MLSLIVKPIFYSKKSIKYSSNFKVIRQFLNKMGVKEVASNKSFGGYQKVYEHESEECKCMMRFGVYFPPQAETKKCPVLYYLSGLTCTEQNVVTKGGTQGPAAKNGIIIVTPDTSPRGCKIDGEDDSYDFGSGAGFYVDATEPKWKTNYRMYSYVTKELVQVINSNFTSKVDADKMSVFGHSMGGHGALVLALKQPGKYKSVSAFAPITNPTQCGWGQKALGGYLGTNKSTHEEYDSCHLVRKYKGPKLEILVDQGSSDQFLQEQLLPDHFVTACADAGMPLQLRIQEGYDHSYFFMSSFMEDHINHHAKFLNA</sequence>
<keyword evidence="6 7" id="KW-0378">Hydrolase</keyword>
<evidence type="ECO:0000256" key="4">
    <source>
        <dbReference type="ARBA" id="ARBA00016774"/>
    </source>
</evidence>
<organism evidence="8 9">
    <name type="scientific">Clavelina lepadiformis</name>
    <name type="common">Light-bulb sea squirt</name>
    <name type="synonym">Ascidia lepadiformis</name>
    <dbReference type="NCBI Taxonomy" id="159417"/>
    <lineage>
        <taxon>Eukaryota</taxon>
        <taxon>Metazoa</taxon>
        <taxon>Chordata</taxon>
        <taxon>Tunicata</taxon>
        <taxon>Ascidiacea</taxon>
        <taxon>Aplousobranchia</taxon>
        <taxon>Clavelinidae</taxon>
        <taxon>Clavelina</taxon>
    </lineage>
</organism>
<protein>
    <recommendedName>
        <fullName evidence="4 7">S-formylglutathione hydrolase</fullName>
        <ecNumber evidence="3 7">3.1.2.12</ecNumber>
    </recommendedName>
</protein>
<dbReference type="PANTHER" id="PTHR10061">
    <property type="entry name" value="S-FORMYLGLUTATHIONE HYDROLASE"/>
    <property type="match status" value="1"/>
</dbReference>
<comment type="similarity">
    <text evidence="2 7">Belongs to the esterase D family.</text>
</comment>
<evidence type="ECO:0000256" key="6">
    <source>
        <dbReference type="ARBA" id="ARBA00022801"/>
    </source>
</evidence>
<keyword evidence="5 7" id="KW-0719">Serine esterase</keyword>
<keyword evidence="7" id="KW-0963">Cytoplasm</keyword>
<comment type="caution">
    <text evidence="8">The sequence shown here is derived from an EMBL/GenBank/DDBJ whole genome shotgun (WGS) entry which is preliminary data.</text>
</comment>
<reference evidence="8 9" key="1">
    <citation type="submission" date="2024-02" db="EMBL/GenBank/DDBJ databases">
        <authorList>
            <person name="Daric V."/>
            <person name="Darras S."/>
        </authorList>
    </citation>
    <scope>NUCLEOTIDE SEQUENCE [LARGE SCALE GENOMIC DNA]</scope>
</reference>
<dbReference type="Gene3D" id="3.40.50.1820">
    <property type="entry name" value="alpha/beta hydrolase"/>
    <property type="match status" value="1"/>
</dbReference>